<dbReference type="InterPro" id="IPR013273">
    <property type="entry name" value="ADAMTS/ADAMTS-like"/>
</dbReference>
<feature type="disulfide bond" evidence="6">
    <location>
        <begin position="57"/>
        <end position="89"/>
    </location>
</feature>
<dbReference type="Pfam" id="PF00090">
    <property type="entry name" value="TSP_1"/>
    <property type="match status" value="1"/>
</dbReference>
<feature type="region of interest" description="Disordered" evidence="7">
    <location>
        <begin position="930"/>
        <end position="1032"/>
    </location>
</feature>
<dbReference type="InterPro" id="IPR013098">
    <property type="entry name" value="Ig_I-set"/>
</dbReference>
<dbReference type="InterPro" id="IPR050439">
    <property type="entry name" value="ADAMTS_ADAMTS-like"/>
</dbReference>
<dbReference type="PROSITE" id="PS50835">
    <property type="entry name" value="IG_LIKE"/>
    <property type="match status" value="1"/>
</dbReference>
<evidence type="ECO:0000256" key="1">
    <source>
        <dbReference type="ARBA" id="ARBA00004613"/>
    </source>
</evidence>
<feature type="signal peptide" evidence="8">
    <location>
        <begin position="1"/>
        <end position="21"/>
    </location>
</feature>
<feature type="domain" description="Ig-like" evidence="9">
    <location>
        <begin position="827"/>
        <end position="924"/>
    </location>
</feature>
<evidence type="ECO:0000313" key="10">
    <source>
        <dbReference type="EMBL" id="ROT70961.1"/>
    </source>
</evidence>
<dbReference type="OrthoDB" id="5948003at2759"/>
<keyword evidence="4" id="KW-0677">Repeat</keyword>
<feature type="compositionally biased region" description="Low complexity" evidence="7">
    <location>
        <begin position="1249"/>
        <end position="1282"/>
    </location>
</feature>
<feature type="disulfide bond" evidence="6">
    <location>
        <begin position="53"/>
        <end position="84"/>
    </location>
</feature>
<dbReference type="PROSITE" id="PS50092">
    <property type="entry name" value="TSP1"/>
    <property type="match status" value="9"/>
</dbReference>
<evidence type="ECO:0000256" key="2">
    <source>
        <dbReference type="ARBA" id="ARBA00022525"/>
    </source>
</evidence>
<dbReference type="InterPro" id="IPR000884">
    <property type="entry name" value="TSP1_rpt"/>
</dbReference>
<feature type="disulfide bond" evidence="6">
    <location>
        <begin position="68"/>
        <end position="74"/>
    </location>
</feature>
<feature type="region of interest" description="Disordered" evidence="7">
    <location>
        <begin position="1182"/>
        <end position="1311"/>
    </location>
</feature>
<keyword evidence="3 8" id="KW-0732">Signal</keyword>
<evidence type="ECO:0000256" key="6">
    <source>
        <dbReference type="PIRSR" id="PIRSR613273-3"/>
    </source>
</evidence>
<comment type="subcellular location">
    <subcellularLocation>
        <location evidence="1">Secreted</location>
    </subcellularLocation>
</comment>
<dbReference type="InterPro" id="IPR003599">
    <property type="entry name" value="Ig_sub"/>
</dbReference>
<feature type="chain" id="PRO_5018670864" evidence="8">
    <location>
        <begin position="22"/>
        <end position="1561"/>
    </location>
</feature>
<sequence>MKMLTIFSLLTLTALVALGQGAVLVDDALPEDSPTLTEDSEEGWSEWSEWSPCSRTCDGGAAVQSRRCLHYAGCRGDSVRYQLCNLDPCPAGSRDFRAVQCSEYDGLPHEGNMYEWEPAEGEDLCALTCRARGGGPVVTLNPRVQDGTRCTKDSLDLCINGRCQKVGCDLRLGSKKTVDACGVCGGDGSTCNKPSYYWDKRPTGPCSATCGGGYQMLSGVCVEQGTGRRVAEDLCDHAARPIPVILNCNDDACPTSWQTGEWGSCSVSCGSGYQLREVYCAEPRNTSVVRVADHYCTSPRPPHRQPCNTHDCPRWYDGIWSQCSAKCGDGVQTRVVLCRDSRGRSSRHCDPAHRPSNTRSCRTGITCPPPTTLAHPRHQPYTPAWWTEEQDLASEEGVAPLMPRPQALTADQQVPAEPTYITGNWSACSAKCGEGVRTRTVTCKIFLEFSRTVAVLPDDQCPGGKPAQTEPCAMPCSHAMTRHDYPVGEVSDAAQDSSIASLEDAHEGISTADDHMAHETPYLPKLVDEDAPPRGSKTAGHDSDISVPQAQAYNEPRPGLHSFETPGDTRPPSDPLLLYAGEANERDQFESYEMTREKPHHVAEHSEMNSIEIDMGGGEGNFQGSYHVSENSNTAQIYEWFSSGFTPCSASCLGGVQESVIHCVRTLDKKIVLPQLCKVEERPDVITRTCNDQPCPPRWNVSEFGACSKQCGGGVQTREVKCIHEVTRGGQNTIVVQDSLCPQPPQRTQQYCNIIDCQPQWVHSRWSKCSAPCGGGIKSREMKCQQTMALGSVVTRSDSECPQRKPPTARKCNRRACQGERDESDRPIIYAQNYQNYNQSKYMRKVTLKVGGRAKVFRGVMVKVKCPVRRFDRSKITWWFDDCEIGRSGATRTTNKGVLKIKEAQYPDAGVYICKADKSEANLTLEVVPLPSSYSPVPERERGSLENEVSLHTHEDTGFGRDDYDWPRNKFGKKKGRNGRRRQSSRGNRRRKNKAKSSHATETTLRPIEPFPSGPESDTLGEGPFKASSKNIHTVEVTSGEATNIFDVNRWRGNENSRKSDDKYVYGTITHHAHNGWDRERENHFGITNHLAERKETSSERPHVYGKITHHSDGSRITSEESHHIFGTILHGPPDNALIDADRTEWPGFSSSTEMYYNGKNRQYDGDVNNAIEDDLTALGKKLNLSPDDSDSVQQHRHQSLSRSGQRSGSRNGHTSSGLWRGHSSVPLSGHSETLGSDHSESQLSGHASSSPSRFSSTGTTTTTTTTTSNSPSSWNSWENTPDQNNHWSVDDPPIPPPAPPNTSSGGSRSMPYFQKLLSNLERSIGSRGGRHVSSGDVDGMMPYDIAHDATTTEHPMGTPEILGKGTRDSLEFEWQMTNWSACSQTCGFSSTSTGYQVRSIQCLVRVDNVSRAVDGALCADAGLEAPVTIQKCGLTECPHWNFDEWSPCETSRCFTLHYAFQRRDVVCQLHNATIVSNDQCDLRTKPRHRRECYNKQCTGVWRVGEWSECTAPCGGQGYRTRLLQCVWNGTKRAAGNACRELPRPEVVRWCDGPPCPVSSM</sequence>
<dbReference type="GO" id="GO:0030198">
    <property type="term" value="P:extracellular matrix organization"/>
    <property type="evidence" value="ECO:0007669"/>
    <property type="project" value="InterPro"/>
</dbReference>
<keyword evidence="5 6" id="KW-1015">Disulfide bond</keyword>
<dbReference type="SUPFAM" id="SSF82895">
    <property type="entry name" value="TSP-1 type 1 repeat"/>
    <property type="match status" value="10"/>
</dbReference>
<dbReference type="InterPro" id="IPR045371">
    <property type="entry name" value="ADAMTS_CR_3"/>
</dbReference>
<reference evidence="10 11" key="2">
    <citation type="submission" date="2019-01" db="EMBL/GenBank/DDBJ databases">
        <title>The decoding of complex shrimp genome reveals the adaptation for benthos swimmer, frequently molting mechanism and breeding impact on genome.</title>
        <authorList>
            <person name="Sun Y."/>
            <person name="Gao Y."/>
            <person name="Yu Y."/>
        </authorList>
    </citation>
    <scope>NUCLEOTIDE SEQUENCE [LARGE SCALE GENOMIC DNA]</scope>
    <source>
        <tissue evidence="10">Muscle</tissue>
    </source>
</reference>
<dbReference type="FunFam" id="2.20.100.10:FF:000005">
    <property type="entry name" value="ADAM metallopeptidase with thrombospondin type 1 motif 9"/>
    <property type="match status" value="1"/>
</dbReference>
<evidence type="ECO:0000256" key="4">
    <source>
        <dbReference type="ARBA" id="ARBA00022737"/>
    </source>
</evidence>
<dbReference type="Pfam" id="PF07679">
    <property type="entry name" value="I-set"/>
    <property type="match status" value="1"/>
</dbReference>
<dbReference type="Gene3D" id="2.20.100.10">
    <property type="entry name" value="Thrombospondin type-1 (TSP1) repeat"/>
    <property type="match status" value="10"/>
</dbReference>
<feature type="region of interest" description="Disordered" evidence="7">
    <location>
        <begin position="553"/>
        <end position="572"/>
    </location>
</feature>
<dbReference type="PANTHER" id="PTHR13723:SF313">
    <property type="entry name" value="PEPTIDASE M12B DOMAIN-CONTAINING PROTEIN"/>
    <property type="match status" value="1"/>
</dbReference>
<dbReference type="GO" id="GO:0005576">
    <property type="term" value="C:extracellular region"/>
    <property type="evidence" value="ECO:0007669"/>
    <property type="project" value="UniProtKB-SubCell"/>
</dbReference>
<dbReference type="Pfam" id="PF19236">
    <property type="entry name" value="ADAMTS_CR_3"/>
    <property type="match status" value="1"/>
</dbReference>
<dbReference type="SUPFAM" id="SSF48726">
    <property type="entry name" value="Immunoglobulin"/>
    <property type="match status" value="1"/>
</dbReference>
<name>A0A3R7MVV3_PENVA</name>
<dbReference type="Pfam" id="PF19030">
    <property type="entry name" value="TSP1_ADAMTS"/>
    <property type="match status" value="9"/>
</dbReference>
<dbReference type="InterPro" id="IPR036383">
    <property type="entry name" value="TSP1_rpt_sf"/>
</dbReference>
<feature type="compositionally biased region" description="Basic and acidic residues" evidence="7">
    <location>
        <begin position="938"/>
        <end position="968"/>
    </location>
</feature>
<dbReference type="InterPro" id="IPR036179">
    <property type="entry name" value="Ig-like_dom_sf"/>
</dbReference>
<evidence type="ECO:0000256" key="5">
    <source>
        <dbReference type="ARBA" id="ARBA00023157"/>
    </source>
</evidence>
<reference evidence="10 11" key="1">
    <citation type="submission" date="2018-04" db="EMBL/GenBank/DDBJ databases">
        <authorList>
            <person name="Zhang X."/>
            <person name="Yuan J."/>
            <person name="Li F."/>
            <person name="Xiang J."/>
        </authorList>
    </citation>
    <scope>NUCLEOTIDE SEQUENCE [LARGE SCALE GENOMIC DNA]</scope>
    <source>
        <tissue evidence="10">Muscle</tissue>
    </source>
</reference>
<evidence type="ECO:0000259" key="9">
    <source>
        <dbReference type="PROSITE" id="PS50835"/>
    </source>
</evidence>
<proteinExistence type="predicted"/>
<dbReference type="PRINTS" id="PR01857">
    <property type="entry name" value="ADAMTSFAMILY"/>
</dbReference>
<comment type="caution">
    <text evidence="10">The sequence shown here is derived from an EMBL/GenBank/DDBJ whole genome shotgun (WGS) entry which is preliminary data.</text>
</comment>
<feature type="compositionally biased region" description="Low complexity" evidence="7">
    <location>
        <begin position="1201"/>
        <end position="1214"/>
    </location>
</feature>
<keyword evidence="2" id="KW-0964">Secreted</keyword>
<feature type="region of interest" description="Disordered" evidence="7">
    <location>
        <begin position="525"/>
        <end position="545"/>
    </location>
</feature>
<accession>A0A3R7MVV3</accession>
<dbReference type="InterPro" id="IPR007110">
    <property type="entry name" value="Ig-like_dom"/>
</dbReference>
<dbReference type="SMART" id="SM00409">
    <property type="entry name" value="IG"/>
    <property type="match status" value="1"/>
</dbReference>
<dbReference type="STRING" id="6689.A0A3R7MVV3"/>
<evidence type="ECO:0000256" key="7">
    <source>
        <dbReference type="SAM" id="MobiDB-lite"/>
    </source>
</evidence>
<dbReference type="PANTHER" id="PTHR13723">
    <property type="entry name" value="ADAMTS A DISINTEGRIN AND METALLOPROTEASE WITH THROMBOSPONDIN MOTIFS PROTEASE"/>
    <property type="match status" value="1"/>
</dbReference>
<protein>
    <submittedName>
        <fullName evidence="10">ADAMTS-like protein 1</fullName>
    </submittedName>
</protein>
<dbReference type="Proteomes" id="UP000283509">
    <property type="component" value="Unassembled WGS sequence"/>
</dbReference>
<evidence type="ECO:0000313" key="11">
    <source>
        <dbReference type="Proteomes" id="UP000283509"/>
    </source>
</evidence>
<dbReference type="EMBL" id="QCYY01002366">
    <property type="protein sequence ID" value="ROT70961.1"/>
    <property type="molecule type" value="Genomic_DNA"/>
</dbReference>
<organism evidence="10 11">
    <name type="scientific">Penaeus vannamei</name>
    <name type="common">Whiteleg shrimp</name>
    <name type="synonym">Litopenaeus vannamei</name>
    <dbReference type="NCBI Taxonomy" id="6689"/>
    <lineage>
        <taxon>Eukaryota</taxon>
        <taxon>Metazoa</taxon>
        <taxon>Ecdysozoa</taxon>
        <taxon>Arthropoda</taxon>
        <taxon>Crustacea</taxon>
        <taxon>Multicrustacea</taxon>
        <taxon>Malacostraca</taxon>
        <taxon>Eumalacostraca</taxon>
        <taxon>Eucarida</taxon>
        <taxon>Decapoda</taxon>
        <taxon>Dendrobranchiata</taxon>
        <taxon>Penaeoidea</taxon>
        <taxon>Penaeidae</taxon>
        <taxon>Penaeus</taxon>
    </lineage>
</organism>
<dbReference type="Gene3D" id="2.60.40.10">
    <property type="entry name" value="Immunoglobulins"/>
    <property type="match status" value="1"/>
</dbReference>
<evidence type="ECO:0000256" key="8">
    <source>
        <dbReference type="SAM" id="SignalP"/>
    </source>
</evidence>
<evidence type="ECO:0000256" key="3">
    <source>
        <dbReference type="ARBA" id="ARBA00022729"/>
    </source>
</evidence>
<dbReference type="CDD" id="cd00096">
    <property type="entry name" value="Ig"/>
    <property type="match status" value="1"/>
</dbReference>
<dbReference type="SMART" id="SM00209">
    <property type="entry name" value="TSP1"/>
    <property type="match status" value="11"/>
</dbReference>
<gene>
    <name evidence="10" type="ORF">C7M84_010742</name>
</gene>
<keyword evidence="11" id="KW-1185">Reference proteome</keyword>
<dbReference type="InterPro" id="IPR013783">
    <property type="entry name" value="Ig-like_fold"/>
</dbReference>
<feature type="compositionally biased region" description="Basic residues" evidence="7">
    <location>
        <begin position="970"/>
        <end position="997"/>
    </location>
</feature>